<dbReference type="EMBL" id="LN879503">
    <property type="protein sequence ID" value="CUI18188.1"/>
    <property type="molecule type" value="Genomic_DNA"/>
</dbReference>
<organism evidence="1 2">
    <name type="scientific">Candidatus Protochlamydia naegleriophila</name>
    <dbReference type="NCBI Taxonomy" id="389348"/>
    <lineage>
        <taxon>Bacteria</taxon>
        <taxon>Pseudomonadati</taxon>
        <taxon>Chlamydiota</taxon>
        <taxon>Chlamydiia</taxon>
        <taxon>Parachlamydiales</taxon>
        <taxon>Parachlamydiaceae</taxon>
        <taxon>Candidatus Protochlamydia</taxon>
    </lineage>
</organism>
<evidence type="ECO:0000313" key="2">
    <source>
        <dbReference type="Proteomes" id="UP000069902"/>
    </source>
</evidence>
<name>A0A0U5CSY0_9BACT</name>
<keyword evidence="2" id="KW-1185">Reference proteome</keyword>
<proteinExistence type="predicted"/>
<geneLocation type="plasmid" evidence="2">
    <name>pPNK</name>
</geneLocation>
<gene>
    <name evidence="1" type="ORF">PNK_p0136</name>
</gene>
<dbReference type="Proteomes" id="UP000069902">
    <property type="component" value="Plasmid pPNK"/>
</dbReference>
<evidence type="ECO:0000313" key="1">
    <source>
        <dbReference type="EMBL" id="CUI18188.1"/>
    </source>
</evidence>
<sequence length="70" mass="8191">MPGFSWQEAQIVCEAMVENSHLTFMYQEIEEFRLFLAFELAGYQFSKHLSYKPIVNPTTGRGTWGCVIRR</sequence>
<dbReference type="InParanoid" id="A0A0U5CSY0"/>
<dbReference type="KEGG" id="pnl:PNK_p0136"/>
<accession>A0A0U5CSY0</accession>
<dbReference type="AlphaFoldDB" id="A0A0U5CSY0"/>
<protein>
    <submittedName>
        <fullName evidence="1">Uncharacterized protein</fullName>
    </submittedName>
</protein>
<reference evidence="2" key="1">
    <citation type="submission" date="2015-09" db="EMBL/GenBank/DDBJ databases">
        <authorList>
            <person name="Bertelli C."/>
        </authorList>
    </citation>
    <scope>NUCLEOTIDE SEQUENCE [LARGE SCALE GENOMIC DNA]</scope>
    <source>
        <strain evidence="2">KNic</strain>
        <plasmid evidence="2">pPNK</plasmid>
    </source>
</reference>